<evidence type="ECO:0000313" key="2">
    <source>
        <dbReference type="Proteomes" id="UP000692954"/>
    </source>
</evidence>
<comment type="caution">
    <text evidence="1">The sequence shown here is derived from an EMBL/GenBank/DDBJ whole genome shotgun (WGS) entry which is preliminary data.</text>
</comment>
<keyword evidence="2" id="KW-1185">Reference proteome</keyword>
<gene>
    <name evidence="1" type="ORF">PSON_ATCC_30995.1.T0050519</name>
</gene>
<dbReference type="AlphaFoldDB" id="A0A8S1K7V1"/>
<organism evidence="1 2">
    <name type="scientific">Paramecium sonneborni</name>
    <dbReference type="NCBI Taxonomy" id="65129"/>
    <lineage>
        <taxon>Eukaryota</taxon>
        <taxon>Sar</taxon>
        <taxon>Alveolata</taxon>
        <taxon>Ciliophora</taxon>
        <taxon>Intramacronucleata</taxon>
        <taxon>Oligohymenophorea</taxon>
        <taxon>Peniculida</taxon>
        <taxon>Parameciidae</taxon>
        <taxon>Paramecium</taxon>
    </lineage>
</organism>
<evidence type="ECO:0000313" key="1">
    <source>
        <dbReference type="EMBL" id="CAD8051328.1"/>
    </source>
</evidence>
<sequence>MNKLKTVVGILYNVQNVPEMQLATQFSIIKSDIIQIILRISMNYQYMNKMMLKQMIEQEDKYLHNSQILHMRNSLLHISTLRVIPEDLEIPKVDIRNINVTSIDWRCRGSISKIKDNVDNQKDFIKLEMAMYRISQSCCLSCWFHFRNSHCQKIMVYEIGS</sequence>
<dbReference type="Proteomes" id="UP000692954">
    <property type="component" value="Unassembled WGS sequence"/>
</dbReference>
<accession>A0A8S1K7V1</accession>
<protein>
    <submittedName>
        <fullName evidence="1">Uncharacterized protein</fullName>
    </submittedName>
</protein>
<proteinExistence type="predicted"/>
<reference evidence="1" key="1">
    <citation type="submission" date="2021-01" db="EMBL/GenBank/DDBJ databases">
        <authorList>
            <consortium name="Genoscope - CEA"/>
            <person name="William W."/>
        </authorList>
    </citation>
    <scope>NUCLEOTIDE SEQUENCE</scope>
</reference>
<dbReference type="EMBL" id="CAJJDN010000005">
    <property type="protein sequence ID" value="CAD8051328.1"/>
    <property type="molecule type" value="Genomic_DNA"/>
</dbReference>
<name>A0A8S1K7V1_9CILI</name>
<dbReference type="OrthoDB" id="190265at2759"/>